<reference evidence="4" key="1">
    <citation type="journal article" date="2016" name="Appl. Environ. Microbiol.">
        <title>Functional Metagenomics of a Biostimulated Petroleum-Contaminated Soil Reveals an Extraordinary Diversity of Extradiol Dioxygenases.</title>
        <authorList>
            <person name="Terron-Gonzalez L."/>
            <person name="Martin-Cabello G."/>
            <person name="Ferrer M."/>
            <person name="Santero E."/>
        </authorList>
    </citation>
    <scope>NUCLEOTIDE SEQUENCE</scope>
</reference>
<evidence type="ECO:0000256" key="2">
    <source>
        <dbReference type="PROSITE-ProRule" id="PRU00335"/>
    </source>
</evidence>
<evidence type="ECO:0000259" key="3">
    <source>
        <dbReference type="PROSITE" id="PS50977"/>
    </source>
</evidence>
<dbReference type="InterPro" id="IPR009057">
    <property type="entry name" value="Homeodomain-like_sf"/>
</dbReference>
<accession>A0A126SYG2</accession>
<evidence type="ECO:0000313" key="4">
    <source>
        <dbReference type="EMBL" id="AMK59340.1"/>
    </source>
</evidence>
<dbReference type="SUPFAM" id="SSF48498">
    <property type="entry name" value="Tetracyclin repressor-like, C-terminal domain"/>
    <property type="match status" value="1"/>
</dbReference>
<name>A0A126SYG2_9BACT</name>
<dbReference type="InterPro" id="IPR036271">
    <property type="entry name" value="Tet_transcr_reg_TetR-rel_C_sf"/>
</dbReference>
<organism evidence="4">
    <name type="scientific">uncultured bacterium UPO53</name>
    <dbReference type="NCBI Taxonomy" id="1776978"/>
    <lineage>
        <taxon>Bacteria</taxon>
        <taxon>environmental samples</taxon>
    </lineage>
</organism>
<dbReference type="PROSITE" id="PS50977">
    <property type="entry name" value="HTH_TETR_2"/>
    <property type="match status" value="1"/>
</dbReference>
<keyword evidence="1 2" id="KW-0238">DNA-binding</keyword>
<feature type="domain" description="HTH tetR-type" evidence="3">
    <location>
        <begin position="65"/>
        <end position="125"/>
    </location>
</feature>
<dbReference type="AlphaFoldDB" id="A0A126SYG2"/>
<dbReference type="EMBL" id="KU144981">
    <property type="protein sequence ID" value="AMK59340.1"/>
    <property type="molecule type" value="Genomic_DNA"/>
</dbReference>
<dbReference type="SUPFAM" id="SSF46689">
    <property type="entry name" value="Homeodomain-like"/>
    <property type="match status" value="1"/>
</dbReference>
<proteinExistence type="predicted"/>
<protein>
    <submittedName>
        <fullName evidence="4">Putative TetR family regulatory protein</fullName>
    </submittedName>
</protein>
<dbReference type="InterPro" id="IPR001647">
    <property type="entry name" value="HTH_TetR"/>
</dbReference>
<feature type="DNA-binding region" description="H-T-H motif" evidence="2">
    <location>
        <begin position="88"/>
        <end position="107"/>
    </location>
</feature>
<sequence>MQALFIFGKPSLLVSVFPASAVRRCRWPRLAVILAPSPGIMESGNRMQQATVTYQGRKTARQSSEQRRLAILHAALRVLVRDGVRGVRHRAVAKEAQVPLSATTYYFKDIHDLLADAFTLFANETVQTFIDPFWSRANEWIHSYPANTRKHPELMAEVIEHMSVMGAHHILMRVSEHREHLVVEHALWYAALVDERMRDLALQHGSRLLTNFTQIMEYVGAEEVDLGAKSLLATVRRLEYEGMLGSPEFTHEKVRDTLRHQIRAVLSA</sequence>
<evidence type="ECO:0000256" key="1">
    <source>
        <dbReference type="ARBA" id="ARBA00023125"/>
    </source>
</evidence>
<dbReference type="GO" id="GO:0003677">
    <property type="term" value="F:DNA binding"/>
    <property type="evidence" value="ECO:0007669"/>
    <property type="project" value="UniProtKB-UniRule"/>
</dbReference>
<dbReference type="Gene3D" id="1.10.357.10">
    <property type="entry name" value="Tetracycline Repressor, domain 2"/>
    <property type="match status" value="1"/>
</dbReference>